<dbReference type="eggNOG" id="COG1734">
    <property type="taxonomic scope" value="Bacteria"/>
</dbReference>
<evidence type="ECO:0000256" key="2">
    <source>
        <dbReference type="ARBA" id="ARBA00022771"/>
    </source>
</evidence>
<accession>Q3A5P4</accession>
<dbReference type="Proteomes" id="UP000002534">
    <property type="component" value="Chromosome"/>
</dbReference>
<dbReference type="PANTHER" id="PTHR33823">
    <property type="entry name" value="RNA POLYMERASE-BINDING TRANSCRIPTION FACTOR DKSA-RELATED"/>
    <property type="match status" value="1"/>
</dbReference>
<dbReference type="Gene3D" id="1.20.120.910">
    <property type="entry name" value="DksA, coiled-coil domain"/>
    <property type="match status" value="1"/>
</dbReference>
<feature type="zinc finger region" description="dksA C4-type" evidence="4">
    <location>
        <begin position="84"/>
        <end position="108"/>
    </location>
</feature>
<keyword evidence="3" id="KW-0862">Zinc</keyword>
<keyword evidence="2" id="KW-0863">Zinc-finger</keyword>
<dbReference type="PROSITE" id="PS01102">
    <property type="entry name" value="ZF_DKSA_1"/>
    <property type="match status" value="1"/>
</dbReference>
<reference evidence="6 7" key="2">
    <citation type="journal article" date="2012" name="BMC Genomics">
        <title>The genome of Pelobacter carbinolicus reveals surprising metabolic capabilities and physiological features.</title>
        <authorList>
            <person name="Aklujkar M."/>
            <person name="Haveman S.A."/>
            <person name="Didonato R.Jr."/>
            <person name="Chertkov O."/>
            <person name="Han C.S."/>
            <person name="Land M.L."/>
            <person name="Brown P."/>
            <person name="Lovley D.R."/>
        </authorList>
    </citation>
    <scope>NUCLEOTIDE SEQUENCE [LARGE SCALE GENOMIC DNA]</scope>
    <source>
        <strain evidence="7">DSM 2380 / NBRC 103641 / GraBd1</strain>
    </source>
</reference>
<keyword evidence="7" id="KW-1185">Reference proteome</keyword>
<dbReference type="InterPro" id="IPR020458">
    <property type="entry name" value="Znf_DskA_TraR_CS"/>
</dbReference>
<dbReference type="PROSITE" id="PS51128">
    <property type="entry name" value="ZF_DKSA_2"/>
    <property type="match status" value="1"/>
</dbReference>
<evidence type="ECO:0000256" key="3">
    <source>
        <dbReference type="ARBA" id="ARBA00022833"/>
    </source>
</evidence>
<dbReference type="InterPro" id="IPR037187">
    <property type="entry name" value="DnaK_N"/>
</dbReference>
<evidence type="ECO:0000313" key="6">
    <source>
        <dbReference type="EMBL" id="ABA88313.1"/>
    </source>
</evidence>
<dbReference type="HOGENOM" id="CLU_043144_3_1_7"/>
<evidence type="ECO:0000256" key="4">
    <source>
        <dbReference type="PROSITE-ProRule" id="PRU00510"/>
    </source>
</evidence>
<name>Q3A5P4_SYNC1</name>
<protein>
    <submittedName>
        <fullName evidence="6">Zinc finger transcriptional regulator, TraR/DksA family</fullName>
    </submittedName>
</protein>
<sequence>MIQKRLESIRKKLLDLREARLQEIRRQNADAAALIDEGVADTADQGLTDSLKDYLHLLGDAGREEILEIDEALERLRDGSYGRCEACGKTIDIARLEILPFTRRCLTCRQEAEKEAKTKAGPGKGLL</sequence>
<gene>
    <name evidence="6" type="ordered locus">Pcar_1063</name>
</gene>
<dbReference type="STRING" id="338963.Pcar_1063"/>
<dbReference type="Pfam" id="PF01258">
    <property type="entry name" value="zf-dskA_traR"/>
    <property type="match status" value="1"/>
</dbReference>
<dbReference type="EMBL" id="CP000142">
    <property type="protein sequence ID" value="ABA88313.1"/>
    <property type="molecule type" value="Genomic_DNA"/>
</dbReference>
<evidence type="ECO:0000256" key="1">
    <source>
        <dbReference type="ARBA" id="ARBA00022723"/>
    </source>
</evidence>
<reference evidence="7" key="1">
    <citation type="submission" date="2005-10" db="EMBL/GenBank/DDBJ databases">
        <title>Complete sequence of Pelobacter carbinolicus DSM 2380.</title>
        <authorList>
            <person name="Copeland A."/>
            <person name="Lucas S."/>
            <person name="Lapidus A."/>
            <person name="Barry K."/>
            <person name="Detter J.C."/>
            <person name="Glavina T."/>
            <person name="Hammon N."/>
            <person name="Israni S."/>
            <person name="Pitluck S."/>
            <person name="Chertkov O."/>
            <person name="Schmutz J."/>
            <person name="Larimer F."/>
            <person name="Land M."/>
            <person name="Kyrpides N."/>
            <person name="Ivanova N."/>
            <person name="Richardson P."/>
        </authorList>
    </citation>
    <scope>NUCLEOTIDE SEQUENCE [LARGE SCALE GENOMIC DNA]</scope>
    <source>
        <strain evidence="7">DSM 2380 / NBRC 103641 / GraBd1</strain>
    </source>
</reference>
<feature type="domain" description="Zinc finger DksA/TraR C4-type" evidence="5">
    <location>
        <begin position="79"/>
        <end position="114"/>
    </location>
</feature>
<dbReference type="AlphaFoldDB" id="Q3A5P4"/>
<dbReference type="PANTHER" id="PTHR33823:SF4">
    <property type="entry name" value="GENERAL STRESS PROTEIN 16O"/>
    <property type="match status" value="1"/>
</dbReference>
<dbReference type="OrthoDB" id="9803742at2"/>
<dbReference type="KEGG" id="pca:Pcar_1063"/>
<dbReference type="GO" id="GO:0008270">
    <property type="term" value="F:zinc ion binding"/>
    <property type="evidence" value="ECO:0007669"/>
    <property type="project" value="UniProtKB-KW"/>
</dbReference>
<evidence type="ECO:0000313" key="7">
    <source>
        <dbReference type="Proteomes" id="UP000002534"/>
    </source>
</evidence>
<evidence type="ECO:0000259" key="5">
    <source>
        <dbReference type="Pfam" id="PF01258"/>
    </source>
</evidence>
<keyword evidence="1" id="KW-0479">Metal-binding</keyword>
<dbReference type="InterPro" id="IPR000962">
    <property type="entry name" value="Znf_DskA_TraR"/>
</dbReference>
<organism evidence="6 7">
    <name type="scientific">Syntrophotalea carbinolica (strain DSM 2380 / NBRC 103641 / GraBd1)</name>
    <name type="common">Pelobacter carbinolicus</name>
    <dbReference type="NCBI Taxonomy" id="338963"/>
    <lineage>
        <taxon>Bacteria</taxon>
        <taxon>Pseudomonadati</taxon>
        <taxon>Thermodesulfobacteriota</taxon>
        <taxon>Desulfuromonadia</taxon>
        <taxon>Desulfuromonadales</taxon>
        <taxon>Syntrophotaleaceae</taxon>
        <taxon>Syntrophotalea</taxon>
    </lineage>
</organism>
<dbReference type="SUPFAM" id="SSF57716">
    <property type="entry name" value="Glucocorticoid receptor-like (DNA-binding domain)"/>
    <property type="match status" value="1"/>
</dbReference>
<proteinExistence type="predicted"/>
<dbReference type="SUPFAM" id="SSF109635">
    <property type="entry name" value="DnaK suppressor protein DksA, alpha-hairpin domain"/>
    <property type="match status" value="1"/>
</dbReference>
<dbReference type="RefSeq" id="WP_011340782.1">
    <property type="nucleotide sequence ID" value="NC_007498.2"/>
</dbReference>